<keyword evidence="6 9" id="KW-0378">Hydrolase</keyword>
<dbReference type="PRINTS" id="PR00781">
    <property type="entry name" value="LIPOSIGPTASE"/>
</dbReference>
<keyword evidence="2 9" id="KW-1003">Cell membrane</keyword>
<dbReference type="RefSeq" id="WP_090845706.1">
    <property type="nucleotide sequence ID" value="NZ_FMZL01000005.1"/>
</dbReference>
<dbReference type="STRING" id="604330.SAMN04489857_0754"/>
<evidence type="ECO:0000256" key="5">
    <source>
        <dbReference type="ARBA" id="ARBA00022750"/>
    </source>
</evidence>
<evidence type="ECO:0000256" key="1">
    <source>
        <dbReference type="ARBA" id="ARBA00006139"/>
    </source>
</evidence>
<comment type="catalytic activity">
    <reaction evidence="9 10">
        <text>Release of signal peptides from bacterial membrane prolipoproteins. Hydrolyzes -Xaa-Yaa-Zaa-|-(S,diacylglyceryl)Cys-, in which Xaa is hydrophobic (preferably Leu), and Yaa (Ala or Ser) and Zaa (Gly or Ala) have small, neutral side chains.</text>
        <dbReference type="EC" id="3.4.23.36"/>
    </reaction>
</comment>
<gene>
    <name evidence="9" type="primary">lspA</name>
    <name evidence="12" type="ORF">SAMN04487824_10573</name>
</gene>
<dbReference type="PANTHER" id="PTHR33695:SF1">
    <property type="entry name" value="LIPOPROTEIN SIGNAL PEPTIDASE"/>
    <property type="match status" value="1"/>
</dbReference>
<evidence type="ECO:0000256" key="8">
    <source>
        <dbReference type="ARBA" id="ARBA00023136"/>
    </source>
</evidence>
<dbReference type="PANTHER" id="PTHR33695">
    <property type="entry name" value="LIPOPROTEIN SIGNAL PEPTIDASE"/>
    <property type="match status" value="1"/>
</dbReference>
<dbReference type="UniPathway" id="UPA00665"/>
<evidence type="ECO:0000256" key="4">
    <source>
        <dbReference type="ARBA" id="ARBA00022692"/>
    </source>
</evidence>
<dbReference type="EC" id="3.4.23.36" evidence="9"/>
<comment type="subcellular location">
    <subcellularLocation>
        <location evidence="9">Cell membrane</location>
        <topology evidence="9">Multi-pass membrane protein</topology>
    </subcellularLocation>
</comment>
<feature type="transmembrane region" description="Helical" evidence="9">
    <location>
        <begin position="135"/>
        <end position="157"/>
    </location>
</feature>
<dbReference type="PROSITE" id="PS00855">
    <property type="entry name" value="SPASE_II"/>
    <property type="match status" value="1"/>
</dbReference>
<comment type="function">
    <text evidence="9 10">This protein specifically catalyzes the removal of signal peptides from prolipoproteins.</text>
</comment>
<comment type="similarity">
    <text evidence="1 9 11">Belongs to the peptidase A8 family.</text>
</comment>
<evidence type="ECO:0000313" key="13">
    <source>
        <dbReference type="Proteomes" id="UP000198528"/>
    </source>
</evidence>
<evidence type="ECO:0000256" key="3">
    <source>
        <dbReference type="ARBA" id="ARBA00022670"/>
    </source>
</evidence>
<evidence type="ECO:0000256" key="9">
    <source>
        <dbReference type="HAMAP-Rule" id="MF_00161"/>
    </source>
</evidence>
<feature type="transmembrane region" description="Helical" evidence="9">
    <location>
        <begin position="73"/>
        <end position="90"/>
    </location>
</feature>
<keyword evidence="8 9" id="KW-0472">Membrane</keyword>
<keyword evidence="3 9" id="KW-0645">Protease</keyword>
<dbReference type="GO" id="GO:0005886">
    <property type="term" value="C:plasma membrane"/>
    <property type="evidence" value="ECO:0007669"/>
    <property type="project" value="UniProtKB-SubCell"/>
</dbReference>
<dbReference type="HAMAP" id="MF_00161">
    <property type="entry name" value="LspA"/>
    <property type="match status" value="1"/>
</dbReference>
<keyword evidence="4 9" id="KW-0812">Transmembrane</keyword>
<evidence type="ECO:0000256" key="6">
    <source>
        <dbReference type="ARBA" id="ARBA00022801"/>
    </source>
</evidence>
<organism evidence="12 13">
    <name type="scientific">Parafannyhessea umbonata</name>
    <dbReference type="NCBI Taxonomy" id="604330"/>
    <lineage>
        <taxon>Bacteria</taxon>
        <taxon>Bacillati</taxon>
        <taxon>Actinomycetota</taxon>
        <taxon>Coriobacteriia</taxon>
        <taxon>Coriobacteriales</taxon>
        <taxon>Atopobiaceae</taxon>
        <taxon>Parafannyhessea</taxon>
    </lineage>
</organism>
<dbReference type="Pfam" id="PF01252">
    <property type="entry name" value="Peptidase_A8"/>
    <property type="match status" value="1"/>
</dbReference>
<sequence>MVATSKVSARGTRTIVFWVAACLVLVLDQTTKLAVRSVLRVGERQTLIPGVLDLLYVKNDGAAFSLGRGAGPLFVLIAAAVVCVAFAYVWREDIPLSLVLPIACVAGGGVGNMVDRLCAGYVTDFLATSFVDFPVFNVADIFVTCGIVCALIAYNVWESGRERANGDAGGR</sequence>
<dbReference type="Proteomes" id="UP000198528">
    <property type="component" value="Unassembled WGS sequence"/>
</dbReference>
<name>A0A1G6JQH7_9ACTN</name>
<evidence type="ECO:0000256" key="10">
    <source>
        <dbReference type="RuleBase" id="RU000594"/>
    </source>
</evidence>
<accession>A0A1G6JQH7</accession>
<evidence type="ECO:0000313" key="12">
    <source>
        <dbReference type="EMBL" id="SDC20911.1"/>
    </source>
</evidence>
<dbReference type="InterPro" id="IPR001872">
    <property type="entry name" value="Peptidase_A8"/>
</dbReference>
<comment type="caution">
    <text evidence="9">Lacks conserved residue(s) required for the propagation of feature annotation.</text>
</comment>
<dbReference type="GO" id="GO:0006508">
    <property type="term" value="P:proteolysis"/>
    <property type="evidence" value="ECO:0007669"/>
    <property type="project" value="UniProtKB-KW"/>
</dbReference>
<evidence type="ECO:0000256" key="7">
    <source>
        <dbReference type="ARBA" id="ARBA00022989"/>
    </source>
</evidence>
<reference evidence="13" key="1">
    <citation type="submission" date="2016-10" db="EMBL/GenBank/DDBJ databases">
        <authorList>
            <person name="Varghese N."/>
            <person name="Submissions S."/>
        </authorList>
    </citation>
    <scope>NUCLEOTIDE SEQUENCE [LARGE SCALE GENOMIC DNA]</scope>
    <source>
        <strain evidence="13">DSM 22619</strain>
    </source>
</reference>
<feature type="active site" evidence="9">
    <location>
        <position position="140"/>
    </location>
</feature>
<evidence type="ECO:0000256" key="2">
    <source>
        <dbReference type="ARBA" id="ARBA00022475"/>
    </source>
</evidence>
<feature type="transmembrane region" description="Helical" evidence="9">
    <location>
        <begin position="15"/>
        <end position="35"/>
    </location>
</feature>
<dbReference type="EMBL" id="FMZL01000005">
    <property type="protein sequence ID" value="SDC20911.1"/>
    <property type="molecule type" value="Genomic_DNA"/>
</dbReference>
<dbReference type="NCBIfam" id="TIGR00077">
    <property type="entry name" value="lspA"/>
    <property type="match status" value="1"/>
</dbReference>
<dbReference type="AlphaFoldDB" id="A0A1G6JQH7"/>
<keyword evidence="7 9" id="KW-1133">Transmembrane helix</keyword>
<feature type="active site" evidence="9">
    <location>
        <position position="124"/>
    </location>
</feature>
<keyword evidence="5 9" id="KW-0064">Aspartyl protease</keyword>
<proteinExistence type="inferred from homology"/>
<evidence type="ECO:0000256" key="11">
    <source>
        <dbReference type="RuleBase" id="RU004181"/>
    </source>
</evidence>
<protein>
    <recommendedName>
        <fullName evidence="9">Lipoprotein signal peptidase</fullName>
        <ecNumber evidence="9">3.4.23.36</ecNumber>
    </recommendedName>
    <alternativeName>
        <fullName evidence="9">Prolipoprotein signal peptidase</fullName>
    </alternativeName>
    <alternativeName>
        <fullName evidence="9">Signal peptidase II</fullName>
        <shortName evidence="9">SPase II</shortName>
    </alternativeName>
</protein>
<comment type="pathway">
    <text evidence="9">Protein modification; lipoprotein biosynthesis (signal peptide cleavage).</text>
</comment>
<dbReference type="GO" id="GO:0004190">
    <property type="term" value="F:aspartic-type endopeptidase activity"/>
    <property type="evidence" value="ECO:0007669"/>
    <property type="project" value="UniProtKB-UniRule"/>
</dbReference>
<keyword evidence="13" id="KW-1185">Reference proteome</keyword>